<keyword evidence="8 13" id="KW-0443">Lipid metabolism</keyword>
<dbReference type="FunFam" id="3.30.870.10:FF:000021">
    <property type="entry name" value="Cardiolipin synthase"/>
    <property type="match status" value="1"/>
</dbReference>
<dbReference type="InterPro" id="IPR025202">
    <property type="entry name" value="PLD-like_dom"/>
</dbReference>
<dbReference type="OrthoDB" id="9762009at2"/>
<sequence length="477" mass="55130">MKIAIAIGILILVMNIVFSFSLIFIERKDPTTTWAWLLIMILLPGIGFIIYLLLGQNLSRERLFKEKTVLDENKRRELSIQFTESSEGHSGNDEYLDLMRMNYNHSGAKYTIGNDIEIYYDGEDKFARLLEDLRGAKKYIHIQYYIFRKESIGREIIKVLEEKAAEGVEVRFLVDSMGSYKLTKRSLKKYILNGGKFEIFFPGILPHINTRINYRNHRKVVVIDGEYGYTGGFNVGKEYVNLDEKVGFWRDTHVRIRGEAVNDLNERFLLDWCYASREKIDDFTVFYPKYPYKDGDKGIQVVTSGPDHKEEYIKHAYIKMINNAKKNIYLQTPYFVPDEPMLEALKLAALSGVDVRIIIPGKPDHIFMKWAASSYIGDIIEAGGKVYTYENGFIHSKTIVVDGQVASVGTANMDIRSFKLNFEVNVFIYDANVARDMENQFFVDINDSELITKAEYNGRSNWLKMKESIIRLLSPIL</sequence>
<comment type="catalytic activity">
    <reaction evidence="13">
        <text>2 a 1,2-diacyl-sn-glycero-3-phospho-(1'-sn-glycerol) = a cardiolipin + glycerol</text>
        <dbReference type="Rhea" id="RHEA:31451"/>
        <dbReference type="ChEBI" id="CHEBI:17754"/>
        <dbReference type="ChEBI" id="CHEBI:62237"/>
        <dbReference type="ChEBI" id="CHEBI:64716"/>
    </reaction>
</comment>
<evidence type="ECO:0000256" key="4">
    <source>
        <dbReference type="ARBA" id="ARBA00022679"/>
    </source>
</evidence>
<reference evidence="16 17" key="1">
    <citation type="submission" date="2016-06" db="EMBL/GenBank/DDBJ databases">
        <authorList>
            <person name="Kjaerup R.B."/>
            <person name="Dalgaard T.S."/>
            <person name="Juul-Madsen H.R."/>
        </authorList>
    </citation>
    <scope>NUCLEOTIDE SEQUENCE [LARGE SCALE GENOMIC DNA]</scope>
    <source>
        <strain evidence="16 17">373-A1</strain>
    </source>
</reference>
<keyword evidence="10 13" id="KW-0594">Phospholipid biosynthesis</keyword>
<organism evidence="16 17">
    <name type="scientific">Clostridium paraputrificum</name>
    <dbReference type="NCBI Taxonomy" id="29363"/>
    <lineage>
        <taxon>Bacteria</taxon>
        <taxon>Bacillati</taxon>
        <taxon>Bacillota</taxon>
        <taxon>Clostridia</taxon>
        <taxon>Eubacteriales</taxon>
        <taxon>Clostridiaceae</taxon>
        <taxon>Clostridium</taxon>
    </lineage>
</organism>
<dbReference type="SMART" id="SM00155">
    <property type="entry name" value="PLDc"/>
    <property type="match status" value="2"/>
</dbReference>
<dbReference type="HAMAP" id="MF_01916">
    <property type="entry name" value="Cardiolipin_synth_Cls"/>
    <property type="match status" value="1"/>
</dbReference>
<evidence type="ECO:0000256" key="7">
    <source>
        <dbReference type="ARBA" id="ARBA00022989"/>
    </source>
</evidence>
<dbReference type="eggNOG" id="COG1502">
    <property type="taxonomic scope" value="Bacteria"/>
</dbReference>
<evidence type="ECO:0000256" key="5">
    <source>
        <dbReference type="ARBA" id="ARBA00022692"/>
    </source>
</evidence>
<evidence type="ECO:0000256" key="2">
    <source>
        <dbReference type="ARBA" id="ARBA00022475"/>
    </source>
</evidence>
<evidence type="ECO:0000256" key="9">
    <source>
        <dbReference type="ARBA" id="ARBA00023136"/>
    </source>
</evidence>
<feature type="active site" evidence="13">
    <location>
        <position position="217"/>
    </location>
</feature>
<keyword evidence="4 13" id="KW-0808">Transferase</keyword>
<evidence type="ECO:0000256" key="10">
    <source>
        <dbReference type="ARBA" id="ARBA00023209"/>
    </source>
</evidence>
<keyword evidence="3 13" id="KW-0444">Lipid biosynthesis</keyword>
<dbReference type="InterPro" id="IPR030874">
    <property type="entry name" value="Cardiolipin_synth_Firmi"/>
</dbReference>
<dbReference type="GO" id="GO:0005886">
    <property type="term" value="C:plasma membrane"/>
    <property type="evidence" value="ECO:0007669"/>
    <property type="project" value="UniProtKB-SubCell"/>
</dbReference>
<comment type="caution">
    <text evidence="13">Lacks conserved residue(s) required for the propagation of feature annotation.</text>
</comment>
<protein>
    <recommendedName>
        <fullName evidence="13 14">Cardiolipin synthase</fullName>
        <shortName evidence="13">CL synthase</shortName>
        <ecNumber evidence="13 14">2.7.8.-</ecNumber>
    </recommendedName>
</protein>
<dbReference type="NCBIfam" id="TIGR04265">
    <property type="entry name" value="bac_cardiolipin"/>
    <property type="match status" value="1"/>
</dbReference>
<dbReference type="InterPro" id="IPR022924">
    <property type="entry name" value="Cardiolipin_synthase"/>
</dbReference>
<dbReference type="CDD" id="cd09112">
    <property type="entry name" value="PLDc_CLS_2"/>
    <property type="match status" value="1"/>
</dbReference>
<comment type="subcellular location">
    <subcellularLocation>
        <location evidence="1 13">Cell membrane</location>
        <topology evidence="1 13">Multi-pass membrane protein</topology>
    </subcellularLocation>
</comment>
<dbReference type="Gene3D" id="3.30.870.10">
    <property type="entry name" value="Endonuclease Chain A"/>
    <property type="match status" value="2"/>
</dbReference>
<dbReference type="Pfam" id="PF13091">
    <property type="entry name" value="PLDc_2"/>
    <property type="match status" value="2"/>
</dbReference>
<dbReference type="RefSeq" id="WP_055184082.1">
    <property type="nucleotide sequence ID" value="NZ_CZBQ01000006.1"/>
</dbReference>
<dbReference type="GO" id="GO:0032049">
    <property type="term" value="P:cardiolipin biosynthetic process"/>
    <property type="evidence" value="ECO:0007669"/>
    <property type="project" value="UniProtKB-UniRule"/>
</dbReference>
<dbReference type="PANTHER" id="PTHR21248">
    <property type="entry name" value="CARDIOLIPIN SYNTHASE"/>
    <property type="match status" value="1"/>
</dbReference>
<keyword evidence="7 13" id="KW-1133">Transmembrane helix</keyword>
<comment type="similarity">
    <text evidence="13">Belongs to the phospholipase D family. Cardiolipin synthase subfamily.</text>
</comment>
<keyword evidence="6" id="KW-0677">Repeat</keyword>
<dbReference type="InterPro" id="IPR001736">
    <property type="entry name" value="PLipase_D/transphosphatidylase"/>
</dbReference>
<evidence type="ECO:0000256" key="13">
    <source>
        <dbReference type="HAMAP-Rule" id="MF_01916"/>
    </source>
</evidence>
<dbReference type="Pfam" id="PF13396">
    <property type="entry name" value="PLDc_N"/>
    <property type="match status" value="1"/>
</dbReference>
<comment type="caution">
    <text evidence="16">The sequence shown here is derived from an EMBL/GenBank/DDBJ whole genome shotgun (WGS) entry which is preliminary data.</text>
</comment>
<dbReference type="EMBL" id="MAPZ01000011">
    <property type="protein sequence ID" value="OBY11599.1"/>
    <property type="molecule type" value="Genomic_DNA"/>
</dbReference>
<evidence type="ECO:0000256" key="12">
    <source>
        <dbReference type="ARBA" id="ARBA00057569"/>
    </source>
</evidence>
<feature type="active site" evidence="13">
    <location>
        <position position="402"/>
    </location>
</feature>
<evidence type="ECO:0000256" key="3">
    <source>
        <dbReference type="ARBA" id="ARBA00022516"/>
    </source>
</evidence>
<keyword evidence="5 13" id="KW-0812">Transmembrane</keyword>
<comment type="function">
    <text evidence="12 13">Catalyzes the reversible phosphatidyl group transfer from one phosphatidylglycerol molecule to another to form cardiolipin (CL) (diphosphatidylglycerol) and glycerol.</text>
</comment>
<evidence type="ECO:0000256" key="11">
    <source>
        <dbReference type="ARBA" id="ARBA00023264"/>
    </source>
</evidence>
<feature type="active site" evidence="13">
    <location>
        <position position="224"/>
    </location>
</feature>
<feature type="domain" description="PLD phosphodiesterase" evidence="15">
    <location>
        <begin position="212"/>
        <end position="239"/>
    </location>
</feature>
<feature type="active site" evidence="13">
    <location>
        <position position="219"/>
    </location>
</feature>
<dbReference type="FunFam" id="3.30.870.10:FF:000014">
    <property type="entry name" value="Cardiolipin synthase"/>
    <property type="match status" value="1"/>
</dbReference>
<feature type="domain" description="PLD phosphodiesterase" evidence="15">
    <location>
        <begin position="390"/>
        <end position="417"/>
    </location>
</feature>
<name>A0A174UUF9_9CLOT</name>
<dbReference type="InterPro" id="IPR027379">
    <property type="entry name" value="CLS_N"/>
</dbReference>
<keyword evidence="9 13" id="KW-0472">Membrane</keyword>
<evidence type="ECO:0000256" key="1">
    <source>
        <dbReference type="ARBA" id="ARBA00004651"/>
    </source>
</evidence>
<keyword evidence="2 13" id="KW-1003">Cell membrane</keyword>
<evidence type="ECO:0000256" key="8">
    <source>
        <dbReference type="ARBA" id="ARBA00023098"/>
    </source>
</evidence>
<dbReference type="EC" id="2.7.8.-" evidence="13 14"/>
<dbReference type="PROSITE" id="PS50035">
    <property type="entry name" value="PLD"/>
    <property type="match status" value="2"/>
</dbReference>
<dbReference type="GO" id="GO:0008808">
    <property type="term" value="F:cardiolipin synthase activity"/>
    <property type="evidence" value="ECO:0007669"/>
    <property type="project" value="UniProtKB-UniRule"/>
</dbReference>
<feature type="active site" evidence="13">
    <location>
        <position position="397"/>
    </location>
</feature>
<feature type="transmembrane region" description="Helical" evidence="13">
    <location>
        <begin position="35"/>
        <end position="54"/>
    </location>
</feature>
<dbReference type="Proteomes" id="UP000092714">
    <property type="component" value="Unassembled WGS sequence"/>
</dbReference>
<gene>
    <name evidence="16" type="ORF">CP373A1_04205</name>
</gene>
<dbReference type="AlphaFoldDB" id="A0A174UUF9"/>
<keyword evidence="17" id="KW-1185">Reference proteome</keyword>
<evidence type="ECO:0000259" key="15">
    <source>
        <dbReference type="PROSITE" id="PS50035"/>
    </source>
</evidence>
<evidence type="ECO:0000256" key="6">
    <source>
        <dbReference type="ARBA" id="ARBA00022737"/>
    </source>
</evidence>
<dbReference type="PANTHER" id="PTHR21248:SF22">
    <property type="entry name" value="PHOSPHOLIPASE D"/>
    <property type="match status" value="1"/>
</dbReference>
<evidence type="ECO:0000256" key="14">
    <source>
        <dbReference type="NCBIfam" id="TIGR04265"/>
    </source>
</evidence>
<accession>A0A174UUF9</accession>
<feature type="active site" evidence="13">
    <location>
        <position position="395"/>
    </location>
</feature>
<keyword evidence="11 13" id="KW-1208">Phospholipid metabolism</keyword>
<dbReference type="SUPFAM" id="SSF56024">
    <property type="entry name" value="Phospholipase D/nuclease"/>
    <property type="match status" value="2"/>
</dbReference>
<proteinExistence type="inferred from homology"/>
<dbReference type="CDD" id="cd09110">
    <property type="entry name" value="PLDc_CLS_1"/>
    <property type="match status" value="1"/>
</dbReference>
<evidence type="ECO:0000313" key="16">
    <source>
        <dbReference type="EMBL" id="OBY11599.1"/>
    </source>
</evidence>
<evidence type="ECO:0000313" key="17">
    <source>
        <dbReference type="Proteomes" id="UP000092714"/>
    </source>
</evidence>